<evidence type="ECO:0000256" key="2">
    <source>
        <dbReference type="ARBA" id="ARBA00022908"/>
    </source>
</evidence>
<reference evidence="9" key="1">
    <citation type="journal article" date="2019" name="Int. J. Syst. Evol. Microbiol.">
        <title>The Global Catalogue of Microorganisms (GCM) 10K type strain sequencing project: providing services to taxonomists for standard genome sequencing and annotation.</title>
        <authorList>
            <consortium name="The Broad Institute Genomics Platform"/>
            <consortium name="The Broad Institute Genome Sequencing Center for Infectious Disease"/>
            <person name="Wu L."/>
            <person name="Ma J."/>
        </authorList>
    </citation>
    <scope>NUCLEOTIDE SEQUENCE [LARGE SCALE GENOMIC DNA]</scope>
    <source>
        <strain evidence="9">JCM 9377</strain>
    </source>
</reference>
<gene>
    <name evidence="8" type="ORF">GCM10010468_73650</name>
</gene>
<dbReference type="InterPro" id="IPR013762">
    <property type="entry name" value="Integrase-like_cat_sf"/>
</dbReference>
<accession>A0ABP6QPM2</accession>
<evidence type="ECO:0000256" key="3">
    <source>
        <dbReference type="ARBA" id="ARBA00023125"/>
    </source>
</evidence>
<feature type="domain" description="Tyr recombinase" evidence="6">
    <location>
        <begin position="174"/>
        <end position="382"/>
    </location>
</feature>
<evidence type="ECO:0000256" key="5">
    <source>
        <dbReference type="PROSITE-ProRule" id="PRU01248"/>
    </source>
</evidence>
<dbReference type="InterPro" id="IPR050808">
    <property type="entry name" value="Phage_Integrase"/>
</dbReference>
<protein>
    <submittedName>
        <fullName evidence="8">Site-specific integrase</fullName>
    </submittedName>
</protein>
<dbReference type="SUPFAM" id="SSF56349">
    <property type="entry name" value="DNA breaking-rejoining enzymes"/>
    <property type="match status" value="1"/>
</dbReference>
<dbReference type="InterPro" id="IPR011010">
    <property type="entry name" value="DNA_brk_join_enz"/>
</dbReference>
<keyword evidence="2" id="KW-0229">DNA integration</keyword>
<sequence length="392" mass="43970">MTKRRSRGDGGLHWDESRQRWIASVTVGYTPAGKRIVRKASDPKKTEALKKLKEKVRDYEDGLAIAPYRYTVADAMEYWFELLSKKGRAEGTIKKNRSLIDNHIIPAIGARKLRELTVQEVEKWLQEKAEILGNDALRQLHSMLNQAVRKAIAGDKVKRNVVELAEVPQGQDGRPSKAMTLDQAEAVLKAAVGSSLEAYIVLSILIGARPEELRPLTWDHVDLDGRPAMYGLPAEPPSILVWRSVRAKGETKTLKSRRTLAMPLKCVEALRDLKARQMAAVKRAGGEWSETRLVFCTRNGTPRNVTNVLRDVRIVYRKAGLVPTDWTVRELRHTFVSLLSNEARVPIEHIARLVGHVGTTVTESVYRKQIRPVLEEGATAMDKIFPGKGEPA</sequence>
<evidence type="ECO:0000313" key="8">
    <source>
        <dbReference type="EMBL" id="GAA3238213.1"/>
    </source>
</evidence>
<dbReference type="RefSeq" id="WP_344838069.1">
    <property type="nucleotide sequence ID" value="NZ_BAAAUV010000034.1"/>
</dbReference>
<comment type="caution">
    <text evidence="8">The sequence shown here is derived from an EMBL/GenBank/DDBJ whole genome shotgun (WGS) entry which is preliminary data.</text>
</comment>
<dbReference type="InterPro" id="IPR044068">
    <property type="entry name" value="CB"/>
</dbReference>
<evidence type="ECO:0000313" key="9">
    <source>
        <dbReference type="Proteomes" id="UP001501237"/>
    </source>
</evidence>
<dbReference type="InterPro" id="IPR002104">
    <property type="entry name" value="Integrase_catalytic"/>
</dbReference>
<dbReference type="Gene3D" id="1.10.443.10">
    <property type="entry name" value="Intergrase catalytic core"/>
    <property type="match status" value="1"/>
</dbReference>
<dbReference type="Pfam" id="PF14659">
    <property type="entry name" value="Phage_int_SAM_3"/>
    <property type="match status" value="1"/>
</dbReference>
<proteinExistence type="inferred from homology"/>
<dbReference type="PANTHER" id="PTHR30629:SF2">
    <property type="entry name" value="PROPHAGE INTEGRASE INTS-RELATED"/>
    <property type="match status" value="1"/>
</dbReference>
<evidence type="ECO:0000256" key="4">
    <source>
        <dbReference type="ARBA" id="ARBA00023172"/>
    </source>
</evidence>
<dbReference type="InterPro" id="IPR004107">
    <property type="entry name" value="Integrase_SAM-like_N"/>
</dbReference>
<dbReference type="InterPro" id="IPR010998">
    <property type="entry name" value="Integrase_recombinase_N"/>
</dbReference>
<name>A0ABP6QPM2_9ACTN</name>
<dbReference type="EMBL" id="BAAAUV010000034">
    <property type="protein sequence ID" value="GAA3238213.1"/>
    <property type="molecule type" value="Genomic_DNA"/>
</dbReference>
<keyword evidence="9" id="KW-1185">Reference proteome</keyword>
<evidence type="ECO:0000256" key="1">
    <source>
        <dbReference type="ARBA" id="ARBA00008857"/>
    </source>
</evidence>
<keyword evidence="3 5" id="KW-0238">DNA-binding</keyword>
<dbReference type="Gene3D" id="1.10.150.130">
    <property type="match status" value="1"/>
</dbReference>
<feature type="domain" description="Core-binding (CB)" evidence="7">
    <location>
        <begin position="70"/>
        <end position="152"/>
    </location>
</feature>
<evidence type="ECO:0000259" key="7">
    <source>
        <dbReference type="PROSITE" id="PS51900"/>
    </source>
</evidence>
<comment type="similarity">
    <text evidence="1">Belongs to the 'phage' integrase family.</text>
</comment>
<organism evidence="8 9">
    <name type="scientific">Actinocorallia longicatena</name>
    <dbReference type="NCBI Taxonomy" id="111803"/>
    <lineage>
        <taxon>Bacteria</taxon>
        <taxon>Bacillati</taxon>
        <taxon>Actinomycetota</taxon>
        <taxon>Actinomycetes</taxon>
        <taxon>Streptosporangiales</taxon>
        <taxon>Thermomonosporaceae</taxon>
        <taxon>Actinocorallia</taxon>
    </lineage>
</organism>
<keyword evidence="4" id="KW-0233">DNA recombination</keyword>
<dbReference type="PROSITE" id="PS51898">
    <property type="entry name" value="TYR_RECOMBINASE"/>
    <property type="match status" value="1"/>
</dbReference>
<evidence type="ECO:0000259" key="6">
    <source>
        <dbReference type="PROSITE" id="PS51898"/>
    </source>
</evidence>
<dbReference type="PROSITE" id="PS51900">
    <property type="entry name" value="CB"/>
    <property type="match status" value="1"/>
</dbReference>
<dbReference type="Pfam" id="PF00589">
    <property type="entry name" value="Phage_integrase"/>
    <property type="match status" value="1"/>
</dbReference>
<dbReference type="PANTHER" id="PTHR30629">
    <property type="entry name" value="PROPHAGE INTEGRASE"/>
    <property type="match status" value="1"/>
</dbReference>
<dbReference type="Proteomes" id="UP001501237">
    <property type="component" value="Unassembled WGS sequence"/>
</dbReference>